<evidence type="ECO:0000256" key="9">
    <source>
        <dbReference type="SAM" id="MobiDB-lite"/>
    </source>
</evidence>
<protein>
    <recommendedName>
        <fullName evidence="8">Sulfhydryl oxidase</fullName>
        <ecNumber evidence="8">1.8.3.2</ecNumber>
    </recommendedName>
</protein>
<dbReference type="SUPFAM" id="SSF69000">
    <property type="entry name" value="FAD-dependent thiol oxidase"/>
    <property type="match status" value="1"/>
</dbReference>
<evidence type="ECO:0000256" key="1">
    <source>
        <dbReference type="ARBA" id="ARBA00001974"/>
    </source>
</evidence>
<dbReference type="InterPro" id="IPR039799">
    <property type="entry name" value="ALR/ERV"/>
</dbReference>
<accession>A0A4P9ZW17</accession>
<dbReference type="GO" id="GO:0016971">
    <property type="term" value="F:flavin-dependent sulfhydryl oxidase activity"/>
    <property type="evidence" value="ECO:0007669"/>
    <property type="project" value="InterPro"/>
</dbReference>
<dbReference type="EC" id="1.8.3.2" evidence="8"/>
<feature type="domain" description="ERV/ALR sulfhydryl oxidase" evidence="10">
    <location>
        <begin position="74"/>
        <end position="174"/>
    </location>
</feature>
<dbReference type="GO" id="GO:0050660">
    <property type="term" value="F:flavin adenine dinucleotide binding"/>
    <property type="evidence" value="ECO:0007669"/>
    <property type="project" value="TreeGrafter"/>
</dbReference>
<name>A0A4P9ZW17_9FUNG</name>
<dbReference type="Pfam" id="PF04777">
    <property type="entry name" value="Evr1_Alr"/>
    <property type="match status" value="1"/>
</dbReference>
<keyword evidence="12" id="KW-1185">Reference proteome</keyword>
<dbReference type="Gene3D" id="1.20.120.310">
    <property type="entry name" value="ERV/ALR sulfhydryl oxidase domain"/>
    <property type="match status" value="1"/>
</dbReference>
<dbReference type="PANTHER" id="PTHR12645">
    <property type="entry name" value="ALR/ERV"/>
    <property type="match status" value="1"/>
</dbReference>
<dbReference type="Proteomes" id="UP000268162">
    <property type="component" value="Unassembled WGS sequence"/>
</dbReference>
<dbReference type="STRING" id="215637.A0A4P9ZW17"/>
<dbReference type="PANTHER" id="PTHR12645:SF0">
    <property type="entry name" value="FAD-LINKED SULFHYDRYL OXIDASE ALR"/>
    <property type="match status" value="1"/>
</dbReference>
<keyword evidence="6" id="KW-0496">Mitochondrion</keyword>
<comment type="subcellular location">
    <subcellularLocation>
        <location evidence="2">Mitochondrion intermembrane space</location>
    </subcellularLocation>
</comment>
<evidence type="ECO:0000256" key="8">
    <source>
        <dbReference type="RuleBase" id="RU371123"/>
    </source>
</evidence>
<evidence type="ECO:0000259" key="10">
    <source>
        <dbReference type="PROSITE" id="PS51324"/>
    </source>
</evidence>
<dbReference type="PROSITE" id="PS51324">
    <property type="entry name" value="ERV_ALR"/>
    <property type="match status" value="1"/>
</dbReference>
<evidence type="ECO:0000313" key="12">
    <source>
        <dbReference type="Proteomes" id="UP000268162"/>
    </source>
</evidence>
<sequence length="184" mass="20401">MVARGSDLLPPPEENCRVCTDFQSWTRKKKRKEAAAPQTPPPHTKQSSAATVGSAAGLAGAALSSSTTQPSSECPPDSQVLGRSTWTFLHSMAAYYPKQPDPQDQKDMRTLLNKFARFYPCGYCASHLRAEMDIDPPRVESRHELSQWMCETHNKVNDMLGKPVFDCAKVDERWRDGPADGSCD</sequence>
<proteinExistence type="predicted"/>
<keyword evidence="4 8" id="KW-0274">FAD</keyword>
<dbReference type="InterPro" id="IPR036774">
    <property type="entry name" value="ERV/ALR_sulphydryl_oxid_sf"/>
</dbReference>
<evidence type="ECO:0000256" key="2">
    <source>
        <dbReference type="ARBA" id="ARBA00004569"/>
    </source>
</evidence>
<dbReference type="FunFam" id="1.20.120.310:FF:000003">
    <property type="entry name" value="Sulfhydryl oxidase"/>
    <property type="match status" value="1"/>
</dbReference>
<dbReference type="GO" id="GO:0005758">
    <property type="term" value="C:mitochondrial intermembrane space"/>
    <property type="evidence" value="ECO:0007669"/>
    <property type="project" value="UniProtKB-SubCell"/>
</dbReference>
<organism evidence="11 12">
    <name type="scientific">Dimargaris cristalligena</name>
    <dbReference type="NCBI Taxonomy" id="215637"/>
    <lineage>
        <taxon>Eukaryota</taxon>
        <taxon>Fungi</taxon>
        <taxon>Fungi incertae sedis</taxon>
        <taxon>Zoopagomycota</taxon>
        <taxon>Kickxellomycotina</taxon>
        <taxon>Dimargaritomycetes</taxon>
        <taxon>Dimargaritales</taxon>
        <taxon>Dimargaritaceae</taxon>
        <taxon>Dimargaris</taxon>
    </lineage>
</organism>
<dbReference type="AlphaFoldDB" id="A0A4P9ZW17"/>
<dbReference type="InterPro" id="IPR017905">
    <property type="entry name" value="ERV/ALR_sulphydryl_oxidase"/>
</dbReference>
<comment type="cofactor">
    <cofactor evidence="1 8">
        <name>FAD</name>
        <dbReference type="ChEBI" id="CHEBI:57692"/>
    </cofactor>
</comment>
<gene>
    <name evidence="11" type="ORF">BJ085DRAFT_43524</name>
</gene>
<evidence type="ECO:0000256" key="3">
    <source>
        <dbReference type="ARBA" id="ARBA00022630"/>
    </source>
</evidence>
<dbReference type="EMBL" id="ML002445">
    <property type="protein sequence ID" value="RKP37793.1"/>
    <property type="molecule type" value="Genomic_DNA"/>
</dbReference>
<evidence type="ECO:0000256" key="6">
    <source>
        <dbReference type="ARBA" id="ARBA00023128"/>
    </source>
</evidence>
<feature type="compositionally biased region" description="Low complexity" evidence="9">
    <location>
        <begin position="47"/>
        <end position="68"/>
    </location>
</feature>
<evidence type="ECO:0000313" key="11">
    <source>
        <dbReference type="EMBL" id="RKP37793.1"/>
    </source>
</evidence>
<comment type="catalytic activity">
    <reaction evidence="8">
        <text>2 R'C(R)SH + O2 = R'C(R)S-S(R)CR' + H2O2</text>
        <dbReference type="Rhea" id="RHEA:17357"/>
        <dbReference type="ChEBI" id="CHEBI:15379"/>
        <dbReference type="ChEBI" id="CHEBI:16240"/>
        <dbReference type="ChEBI" id="CHEBI:16520"/>
        <dbReference type="ChEBI" id="CHEBI:17412"/>
        <dbReference type="EC" id="1.8.3.2"/>
    </reaction>
</comment>
<keyword evidence="7" id="KW-1015">Disulfide bond</keyword>
<evidence type="ECO:0000256" key="5">
    <source>
        <dbReference type="ARBA" id="ARBA00023002"/>
    </source>
</evidence>
<evidence type="ECO:0000256" key="4">
    <source>
        <dbReference type="ARBA" id="ARBA00022827"/>
    </source>
</evidence>
<reference evidence="12" key="1">
    <citation type="journal article" date="2018" name="Nat. Microbiol.">
        <title>Leveraging single-cell genomics to expand the fungal tree of life.</title>
        <authorList>
            <person name="Ahrendt S.R."/>
            <person name="Quandt C.A."/>
            <person name="Ciobanu D."/>
            <person name="Clum A."/>
            <person name="Salamov A."/>
            <person name="Andreopoulos B."/>
            <person name="Cheng J.F."/>
            <person name="Woyke T."/>
            <person name="Pelin A."/>
            <person name="Henrissat B."/>
            <person name="Reynolds N.K."/>
            <person name="Benny G.L."/>
            <person name="Smith M.E."/>
            <person name="James T.Y."/>
            <person name="Grigoriev I.V."/>
        </authorList>
    </citation>
    <scope>NUCLEOTIDE SEQUENCE [LARGE SCALE GENOMIC DNA]</scope>
    <source>
        <strain evidence="12">RSA 468</strain>
    </source>
</reference>
<keyword evidence="5 8" id="KW-0560">Oxidoreductase</keyword>
<feature type="region of interest" description="Disordered" evidence="9">
    <location>
        <begin position="25"/>
        <end position="79"/>
    </location>
</feature>
<keyword evidence="3 8" id="KW-0285">Flavoprotein</keyword>
<evidence type="ECO:0000256" key="7">
    <source>
        <dbReference type="ARBA" id="ARBA00023157"/>
    </source>
</evidence>